<reference evidence="1 2" key="1">
    <citation type="journal article" date="2023" name="ACS Omega">
        <title>Identification of the Neoaspergillic Acid Biosynthesis Gene Cluster by Establishing an In Vitro CRISPR-Ribonucleoprotein Genetic System in Aspergillus melleus.</title>
        <authorList>
            <person name="Yuan B."/>
            <person name="Grau M.F."/>
            <person name="Murata R.M."/>
            <person name="Torok T."/>
            <person name="Venkateswaran K."/>
            <person name="Stajich J.E."/>
            <person name="Wang C.C.C."/>
        </authorList>
    </citation>
    <scope>NUCLEOTIDE SEQUENCE [LARGE SCALE GENOMIC DNA]</scope>
    <source>
        <strain evidence="1 2">IMV 1140</strain>
    </source>
</reference>
<evidence type="ECO:0000313" key="2">
    <source>
        <dbReference type="Proteomes" id="UP001177260"/>
    </source>
</evidence>
<proteinExistence type="predicted"/>
<keyword evidence="2" id="KW-1185">Reference proteome</keyword>
<comment type="caution">
    <text evidence="1">The sequence shown here is derived from an EMBL/GenBank/DDBJ whole genome shotgun (WGS) entry which is preliminary data.</text>
</comment>
<name>A0ACC3B9S2_9EURO</name>
<gene>
    <name evidence="1" type="ORF">N8T08_001915</name>
</gene>
<organism evidence="1 2">
    <name type="scientific">Aspergillus melleus</name>
    <dbReference type="NCBI Taxonomy" id="138277"/>
    <lineage>
        <taxon>Eukaryota</taxon>
        <taxon>Fungi</taxon>
        <taxon>Dikarya</taxon>
        <taxon>Ascomycota</taxon>
        <taxon>Pezizomycotina</taxon>
        <taxon>Eurotiomycetes</taxon>
        <taxon>Eurotiomycetidae</taxon>
        <taxon>Eurotiales</taxon>
        <taxon>Aspergillaceae</taxon>
        <taxon>Aspergillus</taxon>
        <taxon>Aspergillus subgen. Circumdati</taxon>
    </lineage>
</organism>
<protein>
    <submittedName>
        <fullName evidence="1">Uncharacterized protein</fullName>
    </submittedName>
</protein>
<sequence length="356" mass="37599">MHLFNAVSLTALVVFDLAIAAASCTSGQWVNLAPIPTKPRQEHGTVAIGNSTIAILGGIVPVEDGIQTTDILQLYDIVSNSWRTASPAPYPVNHPNLVVVDNTLYLLGGLVDGPLSPGMIMNWVASTSSHAYDLATDTWTELAPMPNGTERGSAIMGVQDEMIYLAGGMTVLHADYQDAVNIVTAFNTTLGAWQRLGAEAAELPESRQHGSGAVIGDTFYVAGGRHFGKENTRDTVFELDLADQGAGWRTSSGHMSVPRGGLSGSAVGSKLYTFGGEGSPTTHTGLFNQSEVFDTMSQRWESLAPMAVPRHGTQAAALGGWIYIPGGGLQQDGKNVTIDGVTAINRPTSHFDAYCP</sequence>
<dbReference type="EMBL" id="JAOPJF010000013">
    <property type="protein sequence ID" value="KAK1147176.1"/>
    <property type="molecule type" value="Genomic_DNA"/>
</dbReference>
<dbReference type="Proteomes" id="UP001177260">
    <property type="component" value="Unassembled WGS sequence"/>
</dbReference>
<accession>A0ACC3B9S2</accession>
<evidence type="ECO:0000313" key="1">
    <source>
        <dbReference type="EMBL" id="KAK1147176.1"/>
    </source>
</evidence>